<name>A0A0P9SG15_PSEAV</name>
<sequence length="604" mass="67534">MSHSIQRTSFTDFKPQARFQGALKKKIYDLLVWWYGGVWKNPKPGCVPLVDVVFRRLYPDGTVGTVEVVPVAMTHLGNIRMGSIWREGQGIADSTLESLPTTAVRFEHGVTWRFVQLRELAWRTAGEHDTSSAEASTWLVEIDLVTGETLLIPCVEFFIRSYGRNSESSRILATYPWETVKSRFFYEDSNPDATVPNIAASVSIPAPDFRPPVSKKVCLKNWVASGEAVFLWHMLHDPVTENACRGIYAELEAQFTGMSAGRASKGFLKAGPWFEGPALLEGKGKWVNGGQTFLCMRLTGLSEPDGPLVEIERSRYESDGTSDGGHYRKAAVRQLPQDQLVDLTDSMPPDVESEVLRLPDPPIKILGKRRPTKVTYRVRKGSVGTALPSTTDLPLLATGDAQGTGKGVGKAEFMATLSWESQGHLTDIWQACQHLAIKYPTRIQKVEWFTFDEGFNITSPPKLQLLQPFTDSAMPTPLRNWVFLDVKARIARGVLIIRIKCGDRSFYAIESQRRPRTATPDQRKTEEKGRQGLLTEISASLADTQMALRTICSNLRYVEGRVKKMRGLVFPHSFYNHDPKSPGDVLYEGALTNHLSELGFNLRD</sequence>
<evidence type="ECO:0000313" key="1">
    <source>
        <dbReference type="EMBL" id="KPX59584.1"/>
    </source>
</evidence>
<protein>
    <submittedName>
        <fullName evidence="1">Uncharacterized protein</fullName>
    </submittedName>
</protein>
<comment type="caution">
    <text evidence="1">The sequence shown here is derived from an EMBL/GenBank/DDBJ whole genome shotgun (WGS) entry which is preliminary data.</text>
</comment>
<dbReference type="AlphaFoldDB" id="A0A0P9SG15"/>
<reference evidence="1 2" key="1">
    <citation type="submission" date="2015-09" db="EMBL/GenBank/DDBJ databases">
        <title>Genome announcement of multiple Pseudomonas syringae strains.</title>
        <authorList>
            <person name="Thakur S."/>
            <person name="Wang P.W."/>
            <person name="Gong Y."/>
            <person name="Weir B.S."/>
            <person name="Guttman D.S."/>
        </authorList>
    </citation>
    <scope>NUCLEOTIDE SEQUENCE [LARGE SCALE GENOMIC DNA]</scope>
    <source>
        <strain evidence="1 2">ICMP3507</strain>
    </source>
</reference>
<accession>A0A0P9SG15</accession>
<gene>
    <name evidence="1" type="ORF">ALO35_200085</name>
</gene>
<evidence type="ECO:0000313" key="2">
    <source>
        <dbReference type="Proteomes" id="UP000050265"/>
    </source>
</evidence>
<dbReference type="PATRIC" id="fig|53707.9.peg.1852"/>
<proteinExistence type="predicted"/>
<dbReference type="Proteomes" id="UP000050265">
    <property type="component" value="Unassembled WGS sequence"/>
</dbReference>
<dbReference type="EMBL" id="LJQP01000394">
    <property type="protein sequence ID" value="KPX59584.1"/>
    <property type="molecule type" value="Genomic_DNA"/>
</dbReference>
<organism evidence="1 2">
    <name type="scientific">Pseudomonas amygdali pv. lachrymans</name>
    <name type="common">Pseudomonas syringae pv. lachrymans</name>
    <dbReference type="NCBI Taxonomy" id="53707"/>
    <lineage>
        <taxon>Bacteria</taxon>
        <taxon>Pseudomonadati</taxon>
        <taxon>Pseudomonadota</taxon>
        <taxon>Gammaproteobacteria</taxon>
        <taxon>Pseudomonadales</taxon>
        <taxon>Pseudomonadaceae</taxon>
        <taxon>Pseudomonas</taxon>
        <taxon>Pseudomonas amygdali</taxon>
    </lineage>
</organism>